<dbReference type="PROSITE" id="PS51354">
    <property type="entry name" value="GLUTAREDOXIN_2"/>
    <property type="match status" value="1"/>
</dbReference>
<dbReference type="PANTHER" id="PTHR46361">
    <property type="entry name" value="ELECTRON CARRIER/ PROTEIN DISULFIDE OXIDOREDUCTASE"/>
    <property type="match status" value="1"/>
</dbReference>
<feature type="region of interest" description="Disordered" evidence="1">
    <location>
        <begin position="169"/>
        <end position="204"/>
    </location>
</feature>
<evidence type="ECO:0000259" key="2">
    <source>
        <dbReference type="PROSITE" id="PS50186"/>
    </source>
</evidence>
<organism evidence="4 5">
    <name type="scientific">Musa acuminata subsp. malaccensis</name>
    <name type="common">Wild banana</name>
    <name type="synonym">Musa malaccensis</name>
    <dbReference type="NCBI Taxonomy" id="214687"/>
    <lineage>
        <taxon>Eukaryota</taxon>
        <taxon>Viridiplantae</taxon>
        <taxon>Streptophyta</taxon>
        <taxon>Embryophyta</taxon>
        <taxon>Tracheophyta</taxon>
        <taxon>Spermatophyta</taxon>
        <taxon>Magnoliopsida</taxon>
        <taxon>Liliopsida</taxon>
        <taxon>Zingiberales</taxon>
        <taxon>Musaceae</taxon>
        <taxon>Musa</taxon>
    </lineage>
</organism>
<evidence type="ECO:0000313" key="4">
    <source>
        <dbReference type="EnsemblPlants" id="Ma05_p04130.1"/>
    </source>
</evidence>
<dbReference type="SUPFAM" id="SSF52833">
    <property type="entry name" value="Thioredoxin-like"/>
    <property type="match status" value="1"/>
</dbReference>
<dbReference type="GO" id="GO:0035556">
    <property type="term" value="P:intracellular signal transduction"/>
    <property type="evidence" value="ECO:0007669"/>
    <property type="project" value="InterPro"/>
</dbReference>
<evidence type="ECO:0000313" key="5">
    <source>
        <dbReference type="Proteomes" id="UP000012960"/>
    </source>
</evidence>
<dbReference type="InterPro" id="IPR036388">
    <property type="entry name" value="WH-like_DNA-bd_sf"/>
</dbReference>
<feature type="region of interest" description="Disordered" evidence="1">
    <location>
        <begin position="46"/>
        <end position="84"/>
    </location>
</feature>
<dbReference type="Gene3D" id="1.10.10.10">
    <property type="entry name" value="Winged helix-like DNA-binding domain superfamily/Winged helix DNA-binding domain"/>
    <property type="match status" value="1"/>
</dbReference>
<sequence length="714" mass="81013">MGDDDKLEKSLIDSSTPETSATDPSDALGEGEGCLSVAIKSVNVSEEGAELQGENLRDGLNQHEYETEKHDQSTEHQVHESRNLDIKDLKEVKHGSEEVFVEEKETDPVFDGTETPELEANLEFSSQTFDLDPDVQVNAWPEKAVALKNFVKEKGSIAVSTVLRRLSGKNDEGTADTDEKTEGSVKHDNGSSDPRQKEVSQKVRDQSAWNPLNFIKIGRNVVTDSKTGHAEDTLFGCSTDEPTMRGRIMVYTRLGCQDCKRVRSLFRQKRLRFVEINIDIFPTRKFELEKITGSSAVPKVLFNDFLVGGLTELETMNDSGQLDEKIKGIFSEEPPPTAPLPPLPGEDDESGSGKVDELASVVRKMKESIILKDRFYKMRRFSNCFLGSEAVDFLSDDQYLEREEAVEFGRKLVSQHFFRHVLDENIFEDGNHLYRFLEHDPVIMTQCYNIPRGMFEVKPKPVTEIASRLRFLSYAIIEAYMSEDGKHVDYWRIHSCEEFKRYLRIIEELQRVDLESLSREEKLAFFINLYNMMAIHAILTWGHPVGALERRKFFGDFKYVIGGCAYSLSAIHNGILRGNQRPPYNLTKPFGQKDKRLKVALPYPEPLVHFALVCGTRSGPALRCYSPGNLDKELMEAARDFIRNGGVSVDAEAKVASVTKILQWYGMDFGKNELEVLKHAVNYLDPAESEEILELLSKTPMKVIYQPYDWGLND</sequence>
<feature type="region of interest" description="Disordered" evidence="1">
    <location>
        <begin position="1"/>
        <end position="31"/>
    </location>
</feature>
<dbReference type="Pfam" id="PF04784">
    <property type="entry name" value="DUF547"/>
    <property type="match status" value="1"/>
</dbReference>
<evidence type="ECO:0000313" key="3">
    <source>
        <dbReference type="EMBL" id="CAG1837463.1"/>
    </source>
</evidence>
<gene>
    <name evidence="3" type="ORF">GSMUA_256400.1</name>
</gene>
<feature type="compositionally biased region" description="Polar residues" evidence="1">
    <location>
        <begin position="12"/>
        <end position="23"/>
    </location>
</feature>
<feature type="compositionally biased region" description="Pro residues" evidence="1">
    <location>
        <begin position="333"/>
        <end position="344"/>
    </location>
</feature>
<dbReference type="OMA" id="IVVSQCH"/>
<evidence type="ECO:0000256" key="1">
    <source>
        <dbReference type="SAM" id="MobiDB-lite"/>
    </source>
</evidence>
<dbReference type="SUPFAM" id="SSF46785">
    <property type="entry name" value="Winged helix' DNA-binding domain"/>
    <property type="match status" value="1"/>
</dbReference>
<dbReference type="SMART" id="SM00049">
    <property type="entry name" value="DEP"/>
    <property type="match status" value="1"/>
</dbReference>
<dbReference type="PANTHER" id="PTHR46361:SF3">
    <property type="entry name" value="ELECTRON CARRIER_ PROTEIN DISULFIDE OXIDOREDUCTASE"/>
    <property type="match status" value="1"/>
</dbReference>
<dbReference type="InterPro" id="IPR006869">
    <property type="entry name" value="DUF547"/>
</dbReference>
<dbReference type="InterPro" id="IPR036390">
    <property type="entry name" value="WH_DNA-bd_sf"/>
</dbReference>
<feature type="compositionally biased region" description="Basic and acidic residues" evidence="1">
    <location>
        <begin position="55"/>
        <end position="84"/>
    </location>
</feature>
<dbReference type="PROSITE" id="PS50186">
    <property type="entry name" value="DEP"/>
    <property type="match status" value="1"/>
</dbReference>
<dbReference type="Proteomes" id="UP000012960">
    <property type="component" value="Unplaced"/>
</dbReference>
<reference evidence="3" key="1">
    <citation type="submission" date="2021-03" db="EMBL/GenBank/DDBJ databases">
        <authorList>
            <consortium name="Genoscope - CEA"/>
            <person name="William W."/>
        </authorList>
    </citation>
    <scope>NUCLEOTIDE SEQUENCE</scope>
    <source>
        <strain evidence="3">Doubled-haploid Pahang</strain>
    </source>
</reference>
<keyword evidence="5" id="KW-1185">Reference proteome</keyword>
<dbReference type="Pfam" id="PF00610">
    <property type="entry name" value="DEP"/>
    <property type="match status" value="1"/>
</dbReference>
<dbReference type="InterPro" id="IPR002109">
    <property type="entry name" value="Glutaredoxin"/>
</dbReference>
<dbReference type="InterPro" id="IPR000591">
    <property type="entry name" value="DEP_dom"/>
</dbReference>
<feature type="domain" description="DEP" evidence="2">
    <location>
        <begin position="365"/>
        <end position="438"/>
    </location>
</feature>
<reference evidence="4" key="2">
    <citation type="submission" date="2021-05" db="UniProtKB">
        <authorList>
            <consortium name="EnsemblPlants"/>
        </authorList>
    </citation>
    <scope>IDENTIFICATION</scope>
    <source>
        <strain evidence="4">subsp. malaccensis</strain>
    </source>
</reference>
<name>A0A804J0R0_MUSAM</name>
<feature type="region of interest" description="Disordered" evidence="1">
    <location>
        <begin position="329"/>
        <end position="354"/>
    </location>
</feature>
<feature type="compositionally biased region" description="Basic and acidic residues" evidence="1">
    <location>
        <begin position="1"/>
        <end position="11"/>
    </location>
</feature>
<accession>A0A804J0R0</accession>
<dbReference type="Pfam" id="PF00462">
    <property type="entry name" value="Glutaredoxin"/>
    <property type="match status" value="1"/>
</dbReference>
<protein>
    <submittedName>
        <fullName evidence="3">(wild Malaysian banana) hypothetical protein</fullName>
    </submittedName>
</protein>
<dbReference type="Gene3D" id="3.40.30.10">
    <property type="entry name" value="Glutaredoxin"/>
    <property type="match status" value="1"/>
</dbReference>
<dbReference type="Gramene" id="Ma05_t04130.1">
    <property type="protein sequence ID" value="Ma05_p04130.1"/>
    <property type="gene ID" value="Ma05_g04130"/>
</dbReference>
<dbReference type="AlphaFoldDB" id="A0A804J0R0"/>
<dbReference type="OrthoDB" id="418495at2759"/>
<dbReference type="EMBL" id="HG996470">
    <property type="protein sequence ID" value="CAG1837463.1"/>
    <property type="molecule type" value="Genomic_DNA"/>
</dbReference>
<proteinExistence type="predicted"/>
<dbReference type="InParanoid" id="A0A804J0R0"/>
<dbReference type="CDD" id="cd04371">
    <property type="entry name" value="DEP"/>
    <property type="match status" value="1"/>
</dbReference>
<dbReference type="EnsemblPlants" id="Ma05_t04130.1">
    <property type="protein sequence ID" value="Ma05_p04130.1"/>
    <property type="gene ID" value="Ma05_g04130"/>
</dbReference>
<dbReference type="InterPro" id="IPR036249">
    <property type="entry name" value="Thioredoxin-like_sf"/>
</dbReference>